<evidence type="ECO:0000313" key="9">
    <source>
        <dbReference type="EMBL" id="CAK9146404.1"/>
    </source>
</evidence>
<comment type="similarity">
    <text evidence="2">Belongs to the MAD1 family.</text>
</comment>
<dbReference type="PANTHER" id="PTHR23168">
    <property type="entry name" value="MITOTIC SPINDLE ASSEMBLY CHECKPOINT PROTEIN MAD1 MITOTIC ARREST DEFICIENT-LIKE PROTEIN 1"/>
    <property type="match status" value="1"/>
</dbReference>
<dbReference type="EMBL" id="CAUOFW020001569">
    <property type="protein sequence ID" value="CAK9146404.1"/>
    <property type="molecule type" value="Genomic_DNA"/>
</dbReference>
<feature type="compositionally biased region" description="Basic and acidic residues" evidence="8">
    <location>
        <begin position="14"/>
        <end position="30"/>
    </location>
</feature>
<reference evidence="9 10" key="1">
    <citation type="submission" date="2024-02" db="EMBL/GenBank/DDBJ databases">
        <authorList>
            <person name="Vignale AGUSTIN F."/>
            <person name="Sosa J E."/>
            <person name="Modenutti C."/>
        </authorList>
    </citation>
    <scope>NUCLEOTIDE SEQUENCE [LARGE SCALE GENOMIC DNA]</scope>
</reference>
<dbReference type="Proteomes" id="UP001642360">
    <property type="component" value="Unassembled WGS sequence"/>
</dbReference>
<dbReference type="GO" id="GO:0051301">
    <property type="term" value="P:cell division"/>
    <property type="evidence" value="ECO:0007669"/>
    <property type="project" value="UniProtKB-KW"/>
</dbReference>
<evidence type="ECO:0000256" key="1">
    <source>
        <dbReference type="ARBA" id="ARBA00004123"/>
    </source>
</evidence>
<evidence type="ECO:0000256" key="8">
    <source>
        <dbReference type="SAM" id="MobiDB-lite"/>
    </source>
</evidence>
<keyword evidence="10" id="KW-1185">Reference proteome</keyword>
<organism evidence="9 10">
    <name type="scientific">Ilex paraguariensis</name>
    <name type="common">yerba mate</name>
    <dbReference type="NCBI Taxonomy" id="185542"/>
    <lineage>
        <taxon>Eukaryota</taxon>
        <taxon>Viridiplantae</taxon>
        <taxon>Streptophyta</taxon>
        <taxon>Embryophyta</taxon>
        <taxon>Tracheophyta</taxon>
        <taxon>Spermatophyta</taxon>
        <taxon>Magnoliopsida</taxon>
        <taxon>eudicotyledons</taxon>
        <taxon>Gunneridae</taxon>
        <taxon>Pentapetalae</taxon>
        <taxon>asterids</taxon>
        <taxon>campanulids</taxon>
        <taxon>Aquifoliales</taxon>
        <taxon>Aquifoliaceae</taxon>
        <taxon>Ilex</taxon>
    </lineage>
</organism>
<feature type="coiled-coil region" evidence="7">
    <location>
        <begin position="124"/>
        <end position="318"/>
    </location>
</feature>
<evidence type="ECO:0000256" key="4">
    <source>
        <dbReference type="ARBA" id="ARBA00022776"/>
    </source>
</evidence>
<proteinExistence type="inferred from homology"/>
<keyword evidence="4" id="KW-0498">Mitosis</keyword>
<evidence type="ECO:0000256" key="2">
    <source>
        <dbReference type="ARBA" id="ARBA00008029"/>
    </source>
</evidence>
<evidence type="ECO:0000256" key="6">
    <source>
        <dbReference type="ARBA" id="ARBA00023306"/>
    </source>
</evidence>
<dbReference type="AlphaFoldDB" id="A0ABC8RN86"/>
<dbReference type="PANTHER" id="PTHR23168:SF0">
    <property type="entry name" value="MITOTIC SPINDLE ASSEMBLY CHECKPOINT PROTEIN MAD1"/>
    <property type="match status" value="1"/>
</dbReference>
<evidence type="ECO:0000256" key="5">
    <source>
        <dbReference type="ARBA" id="ARBA00023242"/>
    </source>
</evidence>
<evidence type="ECO:0000256" key="3">
    <source>
        <dbReference type="ARBA" id="ARBA00022618"/>
    </source>
</evidence>
<evidence type="ECO:0000313" key="10">
    <source>
        <dbReference type="Proteomes" id="UP001642360"/>
    </source>
</evidence>
<dbReference type="GO" id="GO:0005634">
    <property type="term" value="C:nucleus"/>
    <property type="evidence" value="ECO:0007669"/>
    <property type="project" value="UniProtKB-SubCell"/>
</dbReference>
<dbReference type="InterPro" id="IPR008672">
    <property type="entry name" value="Mad1"/>
</dbReference>
<feature type="region of interest" description="Disordered" evidence="8">
    <location>
        <begin position="1"/>
        <end position="43"/>
    </location>
</feature>
<name>A0ABC8RN86_9AQUA</name>
<evidence type="ECO:0000256" key="7">
    <source>
        <dbReference type="SAM" id="Coils"/>
    </source>
</evidence>
<evidence type="ECO:0008006" key="11">
    <source>
        <dbReference type="Google" id="ProtNLM"/>
    </source>
</evidence>
<comment type="subcellular location">
    <subcellularLocation>
        <location evidence="1">Nucleus</location>
    </subcellularLocation>
</comment>
<sequence>MMLRTPPPRKRRADSRPPEDSPNSDRRLVIYEDPTAPESSHDHITSDQMLCTYQCRQMVKSEFFDALSSAEKQAHDYQSKLEELNDNFCKTDAERKKFRDQFLYAEQELAAAKGREQALQEQLLKEVNDSHERLKKQIQLSSELELKLQNEMNLRKKAESSAASVEEQASVLEGKLTHLSESTEREKSRLQNELAQLKRESKFSVSRIAADLERMELKANNAEKESVLLKEQLEELRNRLNECLHQKSEIEKKLSSLTSQDVPSTETNILVKHLQEELRHYESEVREARKLKTTRENVELLKEKLLEEKGRKERAESELLAFSEIQLSVKKLEDELSAWKLMMKDIPGVSSAEDIPLKFAALQKEVLHNMMKMGEANAHLKQMEVALEAAELGKQNAESEAVFAKEKAELSKSEVKRIELMGSRVMNMHPTFSVIFLVAWVHEIALSAYDNLFSCSFSVHLSKFDYACAIFYEMIQDEEVCGNVLSNNLVELLFGILWMTLHNSSGIL</sequence>
<accession>A0ABC8RN86</accession>
<gene>
    <name evidence="9" type="ORF">ILEXP_LOCUS14247</name>
</gene>
<keyword evidence="3" id="KW-0132">Cell division</keyword>
<keyword evidence="7" id="KW-0175">Coiled coil</keyword>
<comment type="caution">
    <text evidence="9">The sequence shown here is derived from an EMBL/GenBank/DDBJ whole genome shotgun (WGS) entry which is preliminary data.</text>
</comment>
<feature type="coiled-coil region" evidence="7">
    <location>
        <begin position="380"/>
        <end position="414"/>
    </location>
</feature>
<keyword evidence="5" id="KW-0539">Nucleus</keyword>
<keyword evidence="6" id="KW-0131">Cell cycle</keyword>
<protein>
    <recommendedName>
        <fullName evidence="11">Mitotic spindle checkpoint protein MAD1</fullName>
    </recommendedName>
</protein>